<name>I4B0J1_TURPD</name>
<evidence type="ECO:0008006" key="4">
    <source>
        <dbReference type="Google" id="ProtNLM"/>
    </source>
</evidence>
<keyword evidence="3" id="KW-1185">Reference proteome</keyword>
<dbReference type="InterPro" id="IPR012902">
    <property type="entry name" value="N_methyl_site"/>
</dbReference>
<dbReference type="STRING" id="869212.Turpa_0136"/>
<dbReference type="KEGG" id="tpx:Turpa_0136"/>
<dbReference type="EMBL" id="CP002959">
    <property type="protein sequence ID" value="AFM10798.1"/>
    <property type="molecule type" value="Genomic_DNA"/>
</dbReference>
<dbReference type="RefSeq" id="WP_014801319.1">
    <property type="nucleotide sequence ID" value="NC_018020.1"/>
</dbReference>
<keyword evidence="1" id="KW-0472">Membrane</keyword>
<organism evidence="2 3">
    <name type="scientific">Turneriella parva (strain ATCC BAA-1111 / DSM 21527 / NCTC 11395 / H)</name>
    <name type="common">Leptospira parva</name>
    <dbReference type="NCBI Taxonomy" id="869212"/>
    <lineage>
        <taxon>Bacteria</taxon>
        <taxon>Pseudomonadati</taxon>
        <taxon>Spirochaetota</taxon>
        <taxon>Spirochaetia</taxon>
        <taxon>Leptospirales</taxon>
        <taxon>Leptospiraceae</taxon>
        <taxon>Turneriella</taxon>
    </lineage>
</organism>
<feature type="transmembrane region" description="Helical" evidence="1">
    <location>
        <begin position="12"/>
        <end position="34"/>
    </location>
</feature>
<keyword evidence="1" id="KW-0812">Transmembrane</keyword>
<dbReference type="Proteomes" id="UP000006048">
    <property type="component" value="Chromosome"/>
</dbReference>
<dbReference type="SUPFAM" id="SSF54523">
    <property type="entry name" value="Pili subunits"/>
    <property type="match status" value="1"/>
</dbReference>
<proteinExistence type="predicted"/>
<evidence type="ECO:0000313" key="2">
    <source>
        <dbReference type="EMBL" id="AFM10798.1"/>
    </source>
</evidence>
<evidence type="ECO:0000313" key="3">
    <source>
        <dbReference type="Proteomes" id="UP000006048"/>
    </source>
</evidence>
<dbReference type="InterPro" id="IPR045584">
    <property type="entry name" value="Pilin-like"/>
</dbReference>
<gene>
    <name evidence="2" type="ordered locus">Turpa_0136</name>
</gene>
<reference evidence="2 3" key="1">
    <citation type="submission" date="2012-06" db="EMBL/GenBank/DDBJ databases">
        <title>The complete chromosome of genome of Turneriella parva DSM 21527.</title>
        <authorList>
            <consortium name="US DOE Joint Genome Institute (JGI-PGF)"/>
            <person name="Lucas S."/>
            <person name="Han J."/>
            <person name="Lapidus A."/>
            <person name="Bruce D."/>
            <person name="Goodwin L."/>
            <person name="Pitluck S."/>
            <person name="Peters L."/>
            <person name="Kyrpides N."/>
            <person name="Mavromatis K."/>
            <person name="Ivanova N."/>
            <person name="Mikhailova N."/>
            <person name="Chertkov O."/>
            <person name="Detter J.C."/>
            <person name="Tapia R."/>
            <person name="Han C."/>
            <person name="Land M."/>
            <person name="Hauser L."/>
            <person name="Markowitz V."/>
            <person name="Cheng J.-F."/>
            <person name="Hugenholtz P."/>
            <person name="Woyke T."/>
            <person name="Wu D."/>
            <person name="Gronow S."/>
            <person name="Wellnitz S."/>
            <person name="Brambilla E."/>
            <person name="Klenk H.-P."/>
            <person name="Eisen J.A."/>
        </authorList>
    </citation>
    <scope>NUCLEOTIDE SEQUENCE [LARGE SCALE GENOMIC DNA]</scope>
    <source>
        <strain evidence="3">ATCC BAA-1111 / DSM 21527 / NCTC 11395 / H</strain>
    </source>
</reference>
<evidence type="ECO:0000256" key="1">
    <source>
        <dbReference type="SAM" id="Phobius"/>
    </source>
</evidence>
<keyword evidence="1" id="KW-1133">Transmembrane helix</keyword>
<dbReference type="AlphaFoldDB" id="I4B0J1"/>
<dbReference type="OrthoDB" id="339033at2"/>
<protein>
    <recommendedName>
        <fullName evidence="4">Prepilin-type N-terminal cleavage/methylation domain-containing protein</fullName>
    </recommendedName>
</protein>
<sequence length="213" mass="24271">MRSIRRLAGFTLIELLIVIGLSGFIFTTLMGVYLQVKKLTTAQTQVSSQSAAVIDVGVAISYDLANLIFEKYNVRQIFLVEKELHGGKRFDAFVFPSAALNANPSVLQARSFMVAYFVEQSPAGQDYTLYRSEDMFIDPKNLYRGIAVPVLNFIEEFRVEGSNNGVDFEESWDFKSRRQMPRYVRATIKYRPSQASTEVLEYVVDVRPPILWN</sequence>
<accession>I4B0J1</accession>
<dbReference type="HOGENOM" id="CLU_107549_0_0_12"/>
<dbReference type="PROSITE" id="PS00409">
    <property type="entry name" value="PROKAR_NTER_METHYL"/>
    <property type="match status" value="1"/>
</dbReference>